<feature type="chain" id="PRO_5035919721" description="Cystatin domain-containing protein" evidence="1">
    <location>
        <begin position="21"/>
        <end position="111"/>
    </location>
</feature>
<evidence type="ECO:0000313" key="3">
    <source>
        <dbReference type="Proteomes" id="UP000466442"/>
    </source>
</evidence>
<sequence>MVHKIGLFLAFLAVIDGTLGGGGADKTHDPKYKQLLDRALVKANAVVVPVSITKVFETPVASSNSVNLRIKFIGYAKGQYKSGVKEYCEITFEVDSSENVTQVEASRCGSE</sequence>
<accession>A0A8S9XTW1</accession>
<dbReference type="Proteomes" id="UP000466442">
    <property type="component" value="Unassembled WGS sequence"/>
</dbReference>
<gene>
    <name evidence="2" type="ORF">GE061_012889</name>
</gene>
<evidence type="ECO:0000313" key="2">
    <source>
        <dbReference type="EMBL" id="KAF6212367.1"/>
    </source>
</evidence>
<feature type="signal peptide" evidence="1">
    <location>
        <begin position="1"/>
        <end position="20"/>
    </location>
</feature>
<proteinExistence type="predicted"/>
<keyword evidence="3" id="KW-1185">Reference proteome</keyword>
<dbReference type="EMBL" id="WIXP02000004">
    <property type="protein sequence ID" value="KAF6212367.1"/>
    <property type="molecule type" value="Genomic_DNA"/>
</dbReference>
<name>A0A8S9XTW1_APOLU</name>
<reference evidence="2" key="1">
    <citation type="journal article" date="2021" name="Mol. Ecol. Resour.">
        <title>Apolygus lucorum genome provides insights into omnivorousness and mesophyll feeding.</title>
        <authorList>
            <person name="Liu Y."/>
            <person name="Liu H."/>
            <person name="Wang H."/>
            <person name="Huang T."/>
            <person name="Liu B."/>
            <person name="Yang B."/>
            <person name="Yin L."/>
            <person name="Li B."/>
            <person name="Zhang Y."/>
            <person name="Zhang S."/>
            <person name="Jiang F."/>
            <person name="Zhang X."/>
            <person name="Ren Y."/>
            <person name="Wang B."/>
            <person name="Wang S."/>
            <person name="Lu Y."/>
            <person name="Wu K."/>
            <person name="Fan W."/>
            <person name="Wang G."/>
        </authorList>
    </citation>
    <scope>NUCLEOTIDE SEQUENCE</scope>
    <source>
        <strain evidence="2">12Hb</strain>
    </source>
</reference>
<protein>
    <recommendedName>
        <fullName evidence="4">Cystatin domain-containing protein</fullName>
    </recommendedName>
</protein>
<comment type="caution">
    <text evidence="2">The sequence shown here is derived from an EMBL/GenBank/DDBJ whole genome shotgun (WGS) entry which is preliminary data.</text>
</comment>
<dbReference type="AlphaFoldDB" id="A0A8S9XTW1"/>
<organism evidence="2 3">
    <name type="scientific">Apolygus lucorum</name>
    <name type="common">Small green plant bug</name>
    <name type="synonym">Lygocoris lucorum</name>
    <dbReference type="NCBI Taxonomy" id="248454"/>
    <lineage>
        <taxon>Eukaryota</taxon>
        <taxon>Metazoa</taxon>
        <taxon>Ecdysozoa</taxon>
        <taxon>Arthropoda</taxon>
        <taxon>Hexapoda</taxon>
        <taxon>Insecta</taxon>
        <taxon>Pterygota</taxon>
        <taxon>Neoptera</taxon>
        <taxon>Paraneoptera</taxon>
        <taxon>Hemiptera</taxon>
        <taxon>Heteroptera</taxon>
        <taxon>Panheteroptera</taxon>
        <taxon>Cimicomorpha</taxon>
        <taxon>Miridae</taxon>
        <taxon>Mirini</taxon>
        <taxon>Apolygus</taxon>
    </lineage>
</organism>
<evidence type="ECO:0008006" key="4">
    <source>
        <dbReference type="Google" id="ProtNLM"/>
    </source>
</evidence>
<evidence type="ECO:0000256" key="1">
    <source>
        <dbReference type="SAM" id="SignalP"/>
    </source>
</evidence>
<keyword evidence="1" id="KW-0732">Signal</keyword>